<gene>
    <name evidence="3" type="ORF">ATO10_07046</name>
</gene>
<dbReference type="EMBL" id="AQQY01000003">
    <property type="protein sequence ID" value="KCV82680.1"/>
    <property type="molecule type" value="Genomic_DNA"/>
</dbReference>
<name>A0A058ZN81_9RHOB</name>
<dbReference type="Proteomes" id="UP000024836">
    <property type="component" value="Unassembled WGS sequence"/>
</dbReference>
<dbReference type="OrthoDB" id="9787373at2"/>
<dbReference type="GO" id="GO:0030313">
    <property type="term" value="C:cell envelope"/>
    <property type="evidence" value="ECO:0007669"/>
    <property type="project" value="UniProtKB-SubCell"/>
</dbReference>
<dbReference type="Pfam" id="PF07940">
    <property type="entry name" value="Hepar_II_III_C"/>
    <property type="match status" value="1"/>
</dbReference>
<dbReference type="eggNOG" id="COG5360">
    <property type="taxonomic scope" value="Bacteria"/>
</dbReference>
<feature type="domain" description="Heparinase II/III-like C-terminal" evidence="2">
    <location>
        <begin position="305"/>
        <end position="562"/>
    </location>
</feature>
<evidence type="ECO:0000259" key="2">
    <source>
        <dbReference type="Pfam" id="PF07940"/>
    </source>
</evidence>
<proteinExistence type="predicted"/>
<comment type="subcellular location">
    <subcellularLocation>
        <location evidence="1">Cell envelope</location>
    </subcellularLocation>
</comment>
<dbReference type="GO" id="GO:0016829">
    <property type="term" value="F:lyase activity"/>
    <property type="evidence" value="ECO:0007669"/>
    <property type="project" value="InterPro"/>
</dbReference>
<organism evidence="3 4">
    <name type="scientific">Actibacterium atlanticum</name>
    <dbReference type="NCBI Taxonomy" id="1461693"/>
    <lineage>
        <taxon>Bacteria</taxon>
        <taxon>Pseudomonadati</taxon>
        <taxon>Pseudomonadota</taxon>
        <taxon>Alphaproteobacteria</taxon>
        <taxon>Rhodobacterales</taxon>
        <taxon>Roseobacteraceae</taxon>
        <taxon>Actibacterium</taxon>
    </lineage>
</organism>
<protein>
    <submittedName>
        <fullName evidence="3">Heparinase II/III-like protein</fullName>
    </submittedName>
</protein>
<dbReference type="RefSeq" id="WP_051597997.1">
    <property type="nucleotide sequence ID" value="NZ_AQQY01000003.1"/>
</dbReference>
<reference evidence="3 4" key="1">
    <citation type="submission" date="2013-04" db="EMBL/GenBank/DDBJ databases">
        <title>Shimia sp. 22II-S11-Z10 Genome Sequencing.</title>
        <authorList>
            <person name="Lai Q."/>
            <person name="Li G."/>
            <person name="Shao Z."/>
        </authorList>
    </citation>
    <scope>NUCLEOTIDE SEQUENCE [LARGE SCALE GENOMIC DNA]</scope>
    <source>
        <strain evidence="4">22II-S11-Z10</strain>
    </source>
</reference>
<evidence type="ECO:0000256" key="1">
    <source>
        <dbReference type="ARBA" id="ARBA00004196"/>
    </source>
</evidence>
<dbReference type="InterPro" id="IPR008930">
    <property type="entry name" value="Terpenoid_cyclase/PrenylTrfase"/>
</dbReference>
<dbReference type="InterPro" id="IPR008929">
    <property type="entry name" value="Chondroitin_lyas"/>
</dbReference>
<dbReference type="PATRIC" id="fig|1461693.3.peg.1437"/>
<dbReference type="STRING" id="1461693.ATO10_07046"/>
<dbReference type="InterPro" id="IPR012480">
    <property type="entry name" value="Hepar_II_III_C"/>
</dbReference>
<evidence type="ECO:0000313" key="3">
    <source>
        <dbReference type="EMBL" id="KCV82680.1"/>
    </source>
</evidence>
<sequence length="585" mass="63456">MVTASHSGSWKTRRSGFLNKVHARLATRAEPATGFTSQPEPRTIGSFARGRQLCAGNILLAGYLVEAPDTMVWDLPMPSEVFEEELHGFTWLDDLAAVGDAPARARAQGWTQEWIARHGRGRGVGWSPDLTGRRLIRWINHALFLLSGQESDASREFFRSLGQQTIFLSRRWKSAAPGLPRFEALTGLIYAGLALEGMDKHVGPAIKALARECAEQVDDQGGIPTRNPEELLDVFTLLTWAAQALATAGRSPSQAHMEAIERIAPTLRALRHADGGLARFHGGGRGMEGRLDHALAASGVRARTNTGLSMGYGRLSAGRTSVIVDASGPPMAEVSYNAHASTLAFELTSGRRPLIVNCGSGASFGPEWRRAGRATQSHSTLAIEGYSSARLGPKRLIAGHARELLVDTPSEVGMQKVDDESGHALTVWHNGYGRTHGLVHARDLTLSPDGRSLGGEDTLGAFNRAQREMFDRRFEGSRNEGIAYALRFHLHPDVDAALDMGGTAVSLALKSGEIWVFRHDGHAELLLEPSVYLETGRLKPRASQQIVLAARATKHASQINWTLAKAQDTPQGIRDLAMDDPLSLE</sequence>
<dbReference type="SUPFAM" id="SSF48239">
    <property type="entry name" value="Terpenoid cyclases/Protein prenyltransferases"/>
    <property type="match status" value="1"/>
</dbReference>
<comment type="caution">
    <text evidence="3">The sequence shown here is derived from an EMBL/GenBank/DDBJ whole genome shotgun (WGS) entry which is preliminary data.</text>
</comment>
<dbReference type="Gene3D" id="1.50.10.100">
    <property type="entry name" value="Chondroitin AC/alginate lyase"/>
    <property type="match status" value="1"/>
</dbReference>
<evidence type="ECO:0000313" key="4">
    <source>
        <dbReference type="Proteomes" id="UP000024836"/>
    </source>
</evidence>
<dbReference type="Gene3D" id="2.70.98.70">
    <property type="match status" value="1"/>
</dbReference>
<accession>A0A058ZN81</accession>
<dbReference type="AlphaFoldDB" id="A0A058ZN81"/>
<keyword evidence="4" id="KW-1185">Reference proteome</keyword>